<evidence type="ECO:0000313" key="2">
    <source>
        <dbReference type="EMBL" id="CAL1600368.1"/>
    </source>
</evidence>
<gene>
    <name evidence="2" type="ORF">KC01_LOCUS28464</name>
</gene>
<reference evidence="2 3" key="1">
    <citation type="submission" date="2024-04" db="EMBL/GenBank/DDBJ databases">
        <authorList>
            <person name="Waldvogel A.-M."/>
            <person name="Schoenle A."/>
        </authorList>
    </citation>
    <scope>NUCLEOTIDE SEQUENCE [LARGE SCALE GENOMIC DNA]</scope>
</reference>
<evidence type="ECO:0000313" key="3">
    <source>
        <dbReference type="Proteomes" id="UP001497482"/>
    </source>
</evidence>
<accession>A0AAV2LGS7</accession>
<protein>
    <submittedName>
        <fullName evidence="2">Uncharacterized protein</fullName>
    </submittedName>
</protein>
<sequence length="97" mass="10977">MPKLDEEPHFNFRGLVPSPTPPIPEPLSPSSWCAPIEDEVFPDVIMDLPEPEATNVTVPESEDFMREFNRLLEEECPDLTLPEPVAYGSKRLPEDSE</sequence>
<evidence type="ECO:0000256" key="1">
    <source>
        <dbReference type="SAM" id="MobiDB-lite"/>
    </source>
</evidence>
<dbReference type="EMBL" id="OZ035845">
    <property type="protein sequence ID" value="CAL1600368.1"/>
    <property type="molecule type" value="Genomic_DNA"/>
</dbReference>
<proteinExistence type="predicted"/>
<organism evidence="2 3">
    <name type="scientific">Knipowitschia caucasica</name>
    <name type="common">Caucasian dwarf goby</name>
    <name type="synonym">Pomatoschistus caucasicus</name>
    <dbReference type="NCBI Taxonomy" id="637954"/>
    <lineage>
        <taxon>Eukaryota</taxon>
        <taxon>Metazoa</taxon>
        <taxon>Chordata</taxon>
        <taxon>Craniata</taxon>
        <taxon>Vertebrata</taxon>
        <taxon>Euteleostomi</taxon>
        <taxon>Actinopterygii</taxon>
        <taxon>Neopterygii</taxon>
        <taxon>Teleostei</taxon>
        <taxon>Neoteleostei</taxon>
        <taxon>Acanthomorphata</taxon>
        <taxon>Gobiaria</taxon>
        <taxon>Gobiiformes</taxon>
        <taxon>Gobioidei</taxon>
        <taxon>Gobiidae</taxon>
        <taxon>Gobiinae</taxon>
        <taxon>Knipowitschia</taxon>
    </lineage>
</organism>
<feature type="region of interest" description="Disordered" evidence="1">
    <location>
        <begin position="1"/>
        <end position="29"/>
    </location>
</feature>
<dbReference type="Proteomes" id="UP001497482">
    <property type="component" value="Chromosome 23"/>
</dbReference>
<name>A0AAV2LGS7_KNICA</name>
<keyword evidence="3" id="KW-1185">Reference proteome</keyword>
<dbReference type="AlphaFoldDB" id="A0AAV2LGS7"/>
<feature type="compositionally biased region" description="Basic and acidic residues" evidence="1">
    <location>
        <begin position="1"/>
        <end position="10"/>
    </location>
</feature>
<feature type="compositionally biased region" description="Pro residues" evidence="1">
    <location>
        <begin position="18"/>
        <end position="27"/>
    </location>
</feature>